<dbReference type="EMBL" id="LECT01000025">
    <property type="protein sequence ID" value="KLU04828.1"/>
    <property type="molecule type" value="Genomic_DNA"/>
</dbReference>
<comment type="caution">
    <text evidence="1">The sequence shown here is derived from an EMBL/GenBank/DDBJ whole genome shotgun (WGS) entry which is preliminary data.</text>
</comment>
<reference evidence="1" key="1">
    <citation type="submission" date="2015-05" db="EMBL/GenBank/DDBJ databases">
        <title>Permanent draft genome of Rhodopirellula islandicus K833.</title>
        <authorList>
            <person name="Kizina J."/>
            <person name="Richter M."/>
            <person name="Glockner F.O."/>
            <person name="Harder J."/>
        </authorList>
    </citation>
    <scope>NUCLEOTIDE SEQUENCE [LARGE SCALE GENOMIC DNA]</scope>
    <source>
        <strain evidence="1">K833</strain>
    </source>
</reference>
<keyword evidence="2" id="KW-1185">Reference proteome</keyword>
<dbReference type="Proteomes" id="UP000036367">
    <property type="component" value="Unassembled WGS sequence"/>
</dbReference>
<accession>A0A0J1BDX5</accession>
<dbReference type="AlphaFoldDB" id="A0A0J1BDX5"/>
<protein>
    <submittedName>
        <fullName evidence="1">Uncharacterized protein</fullName>
    </submittedName>
</protein>
<evidence type="ECO:0000313" key="1">
    <source>
        <dbReference type="EMBL" id="KLU04828.1"/>
    </source>
</evidence>
<sequence>MSSWLSDPVGQKLQLQSFGLRIIGGVDRAKHYSGRRECR</sequence>
<name>A0A0J1BDX5_RHOIS</name>
<proteinExistence type="predicted"/>
<gene>
    <name evidence="1" type="ORF">RISK_003096</name>
</gene>
<organism evidence="1 2">
    <name type="scientific">Rhodopirellula islandica</name>
    <dbReference type="NCBI Taxonomy" id="595434"/>
    <lineage>
        <taxon>Bacteria</taxon>
        <taxon>Pseudomonadati</taxon>
        <taxon>Planctomycetota</taxon>
        <taxon>Planctomycetia</taxon>
        <taxon>Pirellulales</taxon>
        <taxon>Pirellulaceae</taxon>
        <taxon>Rhodopirellula</taxon>
    </lineage>
</organism>
<evidence type="ECO:0000313" key="2">
    <source>
        <dbReference type="Proteomes" id="UP000036367"/>
    </source>
</evidence>